<organism evidence="1 2">
    <name type="scientific">Candidatus Iainarchaeum sp</name>
    <dbReference type="NCBI Taxonomy" id="3101447"/>
    <lineage>
        <taxon>Archaea</taxon>
        <taxon>Candidatus Iainarchaeota</taxon>
        <taxon>Candidatus Iainarchaeia</taxon>
        <taxon>Candidatus Iainarchaeales</taxon>
        <taxon>Candidatus Iainarchaeaceae</taxon>
        <taxon>Candidatus Iainarchaeum</taxon>
    </lineage>
</organism>
<dbReference type="Gene3D" id="1.10.150.20">
    <property type="entry name" value="5' to 3' exonuclease, C-terminal subdomain"/>
    <property type="match status" value="1"/>
</dbReference>
<gene>
    <name evidence="1" type="ORF">J4203_03030</name>
</gene>
<comment type="caution">
    <text evidence="1">The sequence shown here is derived from an EMBL/GenBank/DDBJ whole genome shotgun (WGS) entry which is preliminary data.</text>
</comment>
<evidence type="ECO:0000313" key="2">
    <source>
        <dbReference type="Proteomes" id="UP000678237"/>
    </source>
</evidence>
<sequence length="98" mass="11330">MTKQAAALLRPLQSLPGVGPSIAQDLWELGVRRPEQLRGRDAEALYEEFCALKKAKVDRCLLYTFRCAIHSVERGKHSQACLQWWNWSDEKQGKRRPH</sequence>
<reference evidence="1" key="1">
    <citation type="submission" date="2021-03" db="EMBL/GenBank/DDBJ databases">
        <authorList>
            <person name="Jaffe A."/>
        </authorList>
    </citation>
    <scope>NUCLEOTIDE SEQUENCE</scope>
    <source>
        <strain evidence="1">RIFCSPLOWO2_01_FULL_58_19</strain>
    </source>
</reference>
<reference evidence="1" key="2">
    <citation type="submission" date="2021-05" db="EMBL/GenBank/DDBJ databases">
        <title>Protein family content uncovers lineage relationships and bacterial pathway maintenance mechanisms in DPANN archaea.</title>
        <authorList>
            <person name="Castelle C.J."/>
            <person name="Meheust R."/>
            <person name="Jaffe A.L."/>
            <person name="Seitz K."/>
            <person name="Gong X."/>
            <person name="Baker B.J."/>
            <person name="Banfield J.F."/>
        </authorList>
    </citation>
    <scope>NUCLEOTIDE SEQUENCE</scope>
    <source>
        <strain evidence="1">RIFCSPLOWO2_01_FULL_58_19</strain>
    </source>
</reference>
<dbReference type="Proteomes" id="UP000678237">
    <property type="component" value="Unassembled WGS sequence"/>
</dbReference>
<dbReference type="Pfam" id="PF11731">
    <property type="entry name" value="Cdd1"/>
    <property type="match status" value="1"/>
</dbReference>
<protein>
    <submittedName>
        <fullName evidence="1">Pathogenicity locus</fullName>
    </submittedName>
</protein>
<evidence type="ECO:0000313" key="1">
    <source>
        <dbReference type="EMBL" id="MBS3062821.1"/>
    </source>
</evidence>
<dbReference type="InterPro" id="IPR021725">
    <property type="entry name" value="Cdd1"/>
</dbReference>
<proteinExistence type="predicted"/>
<dbReference type="AlphaFoldDB" id="A0A8T4L7G1"/>
<name>A0A8T4L7G1_9ARCH</name>
<accession>A0A8T4L7G1</accession>
<dbReference type="EMBL" id="JAGVWE010000003">
    <property type="protein sequence ID" value="MBS3062821.1"/>
    <property type="molecule type" value="Genomic_DNA"/>
</dbReference>